<feature type="coiled-coil region" evidence="1">
    <location>
        <begin position="118"/>
        <end position="219"/>
    </location>
</feature>
<dbReference type="EnsemblMetazoa" id="XM_030986276">
    <property type="protein sequence ID" value="XP_030842136"/>
    <property type="gene ID" value="LOC590170"/>
</dbReference>
<feature type="region of interest" description="Disordered" evidence="2">
    <location>
        <begin position="895"/>
        <end position="929"/>
    </location>
</feature>
<feature type="compositionally biased region" description="Polar residues" evidence="2">
    <location>
        <begin position="899"/>
        <end position="923"/>
    </location>
</feature>
<dbReference type="InParanoid" id="A0A7M7SZ64"/>
<dbReference type="EnsemblMetazoa" id="XM_030986277">
    <property type="protein sequence ID" value="XP_030842137"/>
    <property type="gene ID" value="LOC590170"/>
</dbReference>
<evidence type="ECO:0000256" key="1">
    <source>
        <dbReference type="SAM" id="Coils"/>
    </source>
</evidence>
<feature type="region of interest" description="Disordered" evidence="2">
    <location>
        <begin position="392"/>
        <end position="423"/>
    </location>
</feature>
<dbReference type="RefSeq" id="XP_030842137.1">
    <property type="nucleotide sequence ID" value="XM_030986277.1"/>
</dbReference>
<organism evidence="3 4">
    <name type="scientific">Strongylocentrotus purpuratus</name>
    <name type="common">Purple sea urchin</name>
    <dbReference type="NCBI Taxonomy" id="7668"/>
    <lineage>
        <taxon>Eukaryota</taxon>
        <taxon>Metazoa</taxon>
        <taxon>Echinodermata</taxon>
        <taxon>Eleutherozoa</taxon>
        <taxon>Echinozoa</taxon>
        <taxon>Echinoidea</taxon>
        <taxon>Euechinoidea</taxon>
        <taxon>Echinacea</taxon>
        <taxon>Camarodonta</taxon>
        <taxon>Echinidea</taxon>
        <taxon>Strongylocentrotidae</taxon>
        <taxon>Strongylocentrotus</taxon>
    </lineage>
</organism>
<feature type="compositionally biased region" description="Acidic residues" evidence="2">
    <location>
        <begin position="578"/>
        <end position="611"/>
    </location>
</feature>
<dbReference type="OrthoDB" id="2142729at2759"/>
<dbReference type="GeneID" id="590170"/>
<dbReference type="OMA" id="MSYQSFS"/>
<dbReference type="Proteomes" id="UP000007110">
    <property type="component" value="Unassembled WGS sequence"/>
</dbReference>
<evidence type="ECO:0000313" key="3">
    <source>
        <dbReference type="EnsemblMetazoa" id="XP_030842137"/>
    </source>
</evidence>
<sequence length="1007" mass="116113">MDGKEKQDGVLESYSPATSFEVRLNEVQQRSTKCPSSQRAMSIFEVFDEVLPQLGIFRKILKMVRDEMFEAVYSHQYTGSQEQHTDYSAATNVVTARGVENKVYIERIPYFSLVQRVYDSRHEEADELREEVKVLQKRLSDKTMQFNQAVTTIGVLRDDILGLQATVEEKEEMIDDRDDTIASKEDEIITLKEEAFREKTQLEMEKHQLEEEVAKLKSEVEYLSHYKKGYDDLEEAFIFRPGEDKFTHAPKKSRKSAIATKKNHLLTDYEAAKKIEKQLLLVRNQTIEEFDAFFESHVMELKDRVFKDKPREDQILPDHIYDQEELIIEKLDMQLGDMQVRFQQTIDALNNELEMIRLHKDYVETQLDELDKHIRAGAKPPSRVMFRSTGTNLNSAGARSNHSAYGKQSRLSGKESTMSVRGGGDSFESMDFMGAEMDPFIPQEAILSKYSVMVYTSTNQKKTFHGLKDAKFCASCGEKTVICPHKVSSEKIIILPHNCSHIKLSRPRVRIQSERKDKEYRKPHPPKSKKGGPQSGTTDASGIRKSKQRTSQDTGTQEGEEQQEMERPEVTIRLPVDDQTDEGAAGEEEGEKEEDGEKEEGDEEEEEEEEGEEKKKAAAQEQQEKPFTVLWDDYKERTGQTRHVPRPLELRRVMSMISQFYSYVMLQDDTAGTPAVSILEALYTHFEERYLIREVSYLCMHDFIQGVIEYAPQHKFIQIFAHVMVGNLDATVFRYLLILTDLVDRVDWHHIEDFKYFIMAVYPFLNEDELDQLHLGYTSFSENKVTKTLIFEYFMYIILKYREPRFQDVEMKMAQRPGREFGVMSEREFNEAADALAPLANEGLRNRLFRESLEHFSKDGRVAISRLTYIVSYLLLYGMAPLLREKISETMQGFRLDSADTQSRTNQSRGGMQSRGTNLSRTGHSTERPVTMATMSGNQEKSDEPQIITASQLKNLAKNVERRSLNRGMRQIQANPRMDIDDMLGDGEAFDELAEFSNSGLLMIGPD</sequence>
<feature type="compositionally biased region" description="Basic and acidic residues" evidence="2">
    <location>
        <begin position="612"/>
        <end position="624"/>
    </location>
</feature>
<feature type="compositionally biased region" description="Polar residues" evidence="2">
    <location>
        <begin position="409"/>
        <end position="419"/>
    </location>
</feature>
<dbReference type="RefSeq" id="XP_030842136.1">
    <property type="nucleotide sequence ID" value="XM_030986276.1"/>
</dbReference>
<reference evidence="4" key="1">
    <citation type="submission" date="2015-02" db="EMBL/GenBank/DDBJ databases">
        <title>Genome sequencing for Strongylocentrotus purpuratus.</title>
        <authorList>
            <person name="Murali S."/>
            <person name="Liu Y."/>
            <person name="Vee V."/>
            <person name="English A."/>
            <person name="Wang M."/>
            <person name="Skinner E."/>
            <person name="Han Y."/>
            <person name="Muzny D.M."/>
            <person name="Worley K.C."/>
            <person name="Gibbs R.A."/>
        </authorList>
    </citation>
    <scope>NUCLEOTIDE SEQUENCE</scope>
</reference>
<accession>A0A7M7SZ64</accession>
<dbReference type="AlphaFoldDB" id="A0A7M7SZ64"/>
<name>A0A7M7SZ64_STRPU</name>
<evidence type="ECO:0000313" key="4">
    <source>
        <dbReference type="Proteomes" id="UP000007110"/>
    </source>
</evidence>
<feature type="compositionally biased region" description="Polar residues" evidence="2">
    <location>
        <begin position="392"/>
        <end position="403"/>
    </location>
</feature>
<proteinExistence type="predicted"/>
<evidence type="ECO:0000256" key="2">
    <source>
        <dbReference type="SAM" id="MobiDB-lite"/>
    </source>
</evidence>
<dbReference type="KEGG" id="spu:590170"/>
<feature type="region of interest" description="Disordered" evidence="2">
    <location>
        <begin position="506"/>
        <end position="627"/>
    </location>
</feature>
<feature type="compositionally biased region" description="Basic and acidic residues" evidence="2">
    <location>
        <begin position="511"/>
        <end position="522"/>
    </location>
</feature>
<protein>
    <submittedName>
        <fullName evidence="3">Uncharacterized protein</fullName>
    </submittedName>
</protein>
<keyword evidence="4" id="KW-1185">Reference proteome</keyword>
<keyword evidence="1" id="KW-0175">Coiled coil</keyword>
<reference evidence="3" key="2">
    <citation type="submission" date="2021-01" db="UniProtKB">
        <authorList>
            <consortium name="EnsemblMetazoa"/>
        </authorList>
    </citation>
    <scope>IDENTIFICATION</scope>
</reference>